<dbReference type="AlphaFoldDB" id="A0A023D422"/>
<dbReference type="EMBL" id="BAND01000030">
    <property type="protein sequence ID" value="GAJ28520.1"/>
    <property type="molecule type" value="Genomic_DNA"/>
</dbReference>
<feature type="chain" id="PRO_5030001350" evidence="1">
    <location>
        <begin position="32"/>
        <end position="183"/>
    </location>
</feature>
<dbReference type="OrthoDB" id="7629852at2"/>
<dbReference type="PROSITE" id="PS51352">
    <property type="entry name" value="THIOREDOXIN_2"/>
    <property type="match status" value="1"/>
</dbReference>
<dbReference type="Gene3D" id="3.40.30.10">
    <property type="entry name" value="Glutaredoxin"/>
    <property type="match status" value="1"/>
</dbReference>
<keyword evidence="1" id="KW-0732">Signal</keyword>
<gene>
    <name evidence="3" type="ORF">Amme_030_020</name>
</gene>
<name>A0A023D422_ACIMT</name>
<protein>
    <submittedName>
        <fullName evidence="3">Protein disulfide isomerase</fullName>
    </submittedName>
</protein>
<feature type="domain" description="Thioredoxin" evidence="2">
    <location>
        <begin position="35"/>
        <end position="178"/>
    </location>
</feature>
<keyword evidence="3" id="KW-0413">Isomerase</keyword>
<feature type="signal peptide" evidence="1">
    <location>
        <begin position="1"/>
        <end position="31"/>
    </location>
</feature>
<dbReference type="GO" id="GO:0016853">
    <property type="term" value="F:isomerase activity"/>
    <property type="evidence" value="ECO:0007669"/>
    <property type="project" value="UniProtKB-KW"/>
</dbReference>
<evidence type="ECO:0000313" key="3">
    <source>
        <dbReference type="EMBL" id="GAJ28520.1"/>
    </source>
</evidence>
<dbReference type="CDD" id="cd02947">
    <property type="entry name" value="TRX_family"/>
    <property type="match status" value="1"/>
</dbReference>
<dbReference type="Proteomes" id="UP000019760">
    <property type="component" value="Unassembled WGS sequence"/>
</dbReference>
<organism evidence="3 4">
    <name type="scientific">Acidomonas methanolica NBRC 104435</name>
    <dbReference type="NCBI Taxonomy" id="1231351"/>
    <lineage>
        <taxon>Bacteria</taxon>
        <taxon>Pseudomonadati</taxon>
        <taxon>Pseudomonadota</taxon>
        <taxon>Alphaproteobacteria</taxon>
        <taxon>Acetobacterales</taxon>
        <taxon>Acetobacteraceae</taxon>
        <taxon>Acidomonas</taxon>
    </lineage>
</organism>
<dbReference type="InterPro" id="IPR013766">
    <property type="entry name" value="Thioredoxin_domain"/>
</dbReference>
<reference evidence="3 4" key="2">
    <citation type="journal article" date="2014" name="FEMS Microbiol. Lett.">
        <title>Draft genomic DNA sequence of the facultatively methylotrophic bacterium Acidomonas methanolica type strain MB58.</title>
        <authorList>
            <person name="Higashiura N."/>
            <person name="Hadano H."/>
            <person name="Hirakawa H."/>
            <person name="Matsutani M."/>
            <person name="Takabe S."/>
            <person name="Matsushita K."/>
            <person name="Azuma Y."/>
        </authorList>
    </citation>
    <scope>NUCLEOTIDE SEQUENCE [LARGE SCALE GENOMIC DNA]</scope>
    <source>
        <strain evidence="3 4">MB58</strain>
    </source>
</reference>
<evidence type="ECO:0000313" key="4">
    <source>
        <dbReference type="Proteomes" id="UP000019760"/>
    </source>
</evidence>
<keyword evidence="4" id="KW-1185">Reference proteome</keyword>
<comment type="caution">
    <text evidence="3">The sequence shown here is derived from an EMBL/GenBank/DDBJ whole genome shotgun (WGS) entry which is preliminary data.</text>
</comment>
<evidence type="ECO:0000259" key="2">
    <source>
        <dbReference type="PROSITE" id="PS51352"/>
    </source>
</evidence>
<accession>A0A023D422</accession>
<dbReference type="InterPro" id="IPR036249">
    <property type="entry name" value="Thioredoxin-like_sf"/>
</dbReference>
<dbReference type="SUPFAM" id="SSF52833">
    <property type="entry name" value="Thioredoxin-like"/>
    <property type="match status" value="1"/>
</dbReference>
<reference evidence="4" key="1">
    <citation type="journal article" date="2014" name="FEMS Microbiol. Lett.">
        <title>Draft Genomic DNA Sequence of the Facultatively Methylotrophic Bacterium Acidomonas methanolica type strain MB58.</title>
        <authorList>
            <person name="Higashiura N."/>
            <person name="Hadano H."/>
            <person name="Hirakawa H."/>
            <person name="Matsutani M."/>
            <person name="Takabe S."/>
            <person name="Matsushita K."/>
            <person name="Azuma Y."/>
        </authorList>
    </citation>
    <scope>NUCLEOTIDE SEQUENCE [LARGE SCALE GENOMIC DNA]</scope>
    <source>
        <strain evidence="4">MB58</strain>
    </source>
</reference>
<evidence type="ECO:0000256" key="1">
    <source>
        <dbReference type="SAM" id="SignalP"/>
    </source>
</evidence>
<dbReference type="RefSeq" id="WP_042057276.1">
    <property type="nucleotide sequence ID" value="NZ_BAND01000030.1"/>
</dbReference>
<dbReference type="Pfam" id="PF13899">
    <property type="entry name" value="Thioredoxin_7"/>
    <property type="match status" value="1"/>
</dbReference>
<proteinExistence type="predicted"/>
<sequence length="183" mass="19523">MTQRTALFPRFGALLAGLVVVATSIPGAGHAAEPPPGSVPVPQLDASQPITPAQHVYPDAALAHTQVTEAFKTALRTHRKVLLDFGGNWCPDCLKLAGVFDVPSVAQWLDAEFVVVPVNVERINQNLDIAKRYGVTIHEVPTVLIFTANGKLLNADGANTLGNARAMSAQSVIDLLASWNRRS</sequence>